<dbReference type="Proteomes" id="UP000641137">
    <property type="component" value="Unassembled WGS sequence"/>
</dbReference>
<keyword evidence="3" id="KW-0732">Signal</keyword>
<dbReference type="PANTHER" id="PTHR30290:SF64">
    <property type="entry name" value="ABC TRANSPORTER PERIPLASMIC BINDING PROTEIN"/>
    <property type="match status" value="1"/>
</dbReference>
<dbReference type="PIRSF" id="PIRSF002741">
    <property type="entry name" value="MppA"/>
    <property type="match status" value="1"/>
</dbReference>
<keyword evidence="6" id="KW-1185">Reference proteome</keyword>
<dbReference type="AlphaFoldDB" id="A0A8J3GGU4"/>
<dbReference type="GO" id="GO:0015833">
    <property type="term" value="P:peptide transport"/>
    <property type="evidence" value="ECO:0007669"/>
    <property type="project" value="TreeGrafter"/>
</dbReference>
<dbReference type="PROSITE" id="PS51318">
    <property type="entry name" value="TAT"/>
    <property type="match status" value="1"/>
</dbReference>
<accession>A0A8J3GGU4</accession>
<dbReference type="GO" id="GO:0043190">
    <property type="term" value="C:ATP-binding cassette (ABC) transporter complex"/>
    <property type="evidence" value="ECO:0007669"/>
    <property type="project" value="InterPro"/>
</dbReference>
<evidence type="ECO:0000256" key="3">
    <source>
        <dbReference type="ARBA" id="ARBA00022729"/>
    </source>
</evidence>
<evidence type="ECO:0000313" key="6">
    <source>
        <dbReference type="Proteomes" id="UP000641137"/>
    </source>
</evidence>
<dbReference type="Gene3D" id="3.40.190.10">
    <property type="entry name" value="Periplasmic binding protein-like II"/>
    <property type="match status" value="1"/>
</dbReference>
<gene>
    <name evidence="5" type="ORF">GCM10010136_11110</name>
</gene>
<dbReference type="GO" id="GO:1904680">
    <property type="term" value="F:peptide transmembrane transporter activity"/>
    <property type="evidence" value="ECO:0007669"/>
    <property type="project" value="TreeGrafter"/>
</dbReference>
<evidence type="ECO:0000256" key="1">
    <source>
        <dbReference type="ARBA" id="ARBA00004418"/>
    </source>
</evidence>
<proteinExistence type="inferred from homology"/>
<dbReference type="Gene3D" id="3.10.105.10">
    <property type="entry name" value="Dipeptide-binding Protein, Domain 3"/>
    <property type="match status" value="1"/>
</dbReference>
<evidence type="ECO:0000256" key="2">
    <source>
        <dbReference type="ARBA" id="ARBA00005695"/>
    </source>
</evidence>
<feature type="domain" description="Solute-binding protein family 5" evidence="4">
    <location>
        <begin position="116"/>
        <end position="524"/>
    </location>
</feature>
<comment type="subcellular location">
    <subcellularLocation>
        <location evidence="1">Periplasm</location>
    </subcellularLocation>
</comment>
<protein>
    <submittedName>
        <fullName evidence="5">ABC transporter substrate-binding protein</fullName>
    </submittedName>
</protein>
<comment type="similarity">
    <text evidence="2">Belongs to the bacterial solute-binding protein 5 family.</text>
</comment>
<evidence type="ECO:0000313" key="5">
    <source>
        <dbReference type="EMBL" id="GHC67237.1"/>
    </source>
</evidence>
<dbReference type="RefSeq" id="WP_189488762.1">
    <property type="nucleotide sequence ID" value="NZ_BMZO01000003.1"/>
</dbReference>
<dbReference type="InterPro" id="IPR039424">
    <property type="entry name" value="SBP_5"/>
</dbReference>
<dbReference type="InterPro" id="IPR030678">
    <property type="entry name" value="Peptide/Ni-bd"/>
</dbReference>
<dbReference type="GO" id="GO:0042884">
    <property type="term" value="P:microcin transport"/>
    <property type="evidence" value="ECO:0007669"/>
    <property type="project" value="TreeGrafter"/>
</dbReference>
<organism evidence="5 6">
    <name type="scientific">Limoniibacter endophyticus</name>
    <dbReference type="NCBI Taxonomy" id="1565040"/>
    <lineage>
        <taxon>Bacteria</taxon>
        <taxon>Pseudomonadati</taxon>
        <taxon>Pseudomonadota</taxon>
        <taxon>Alphaproteobacteria</taxon>
        <taxon>Hyphomicrobiales</taxon>
        <taxon>Bartonellaceae</taxon>
        <taxon>Limoniibacter</taxon>
    </lineage>
</organism>
<dbReference type="GO" id="GO:0030288">
    <property type="term" value="C:outer membrane-bounded periplasmic space"/>
    <property type="evidence" value="ECO:0007669"/>
    <property type="project" value="TreeGrafter"/>
</dbReference>
<name>A0A8J3GGU4_9HYPH</name>
<dbReference type="PANTHER" id="PTHR30290">
    <property type="entry name" value="PERIPLASMIC BINDING COMPONENT OF ABC TRANSPORTER"/>
    <property type="match status" value="1"/>
</dbReference>
<dbReference type="InterPro" id="IPR006311">
    <property type="entry name" value="TAT_signal"/>
</dbReference>
<reference evidence="5" key="2">
    <citation type="submission" date="2020-09" db="EMBL/GenBank/DDBJ databases">
        <authorList>
            <person name="Sun Q."/>
            <person name="Kim S."/>
        </authorList>
    </citation>
    <scope>NUCLEOTIDE SEQUENCE</scope>
    <source>
        <strain evidence="5">KCTC 42097</strain>
    </source>
</reference>
<dbReference type="Pfam" id="PF00496">
    <property type="entry name" value="SBP_bac_5"/>
    <property type="match status" value="1"/>
</dbReference>
<dbReference type="InterPro" id="IPR000914">
    <property type="entry name" value="SBP_5_dom"/>
</dbReference>
<dbReference type="EMBL" id="BMZO01000003">
    <property type="protein sequence ID" value="GHC67237.1"/>
    <property type="molecule type" value="Genomic_DNA"/>
</dbReference>
<reference evidence="5" key="1">
    <citation type="journal article" date="2014" name="Int. J. Syst. Evol. Microbiol.">
        <title>Complete genome sequence of Corynebacterium casei LMG S-19264T (=DSM 44701T), isolated from a smear-ripened cheese.</title>
        <authorList>
            <consortium name="US DOE Joint Genome Institute (JGI-PGF)"/>
            <person name="Walter F."/>
            <person name="Albersmeier A."/>
            <person name="Kalinowski J."/>
            <person name="Ruckert C."/>
        </authorList>
    </citation>
    <scope>NUCLEOTIDE SEQUENCE</scope>
    <source>
        <strain evidence="5">KCTC 42097</strain>
    </source>
</reference>
<sequence length="621" mass="70289">MTTRRDFLTLGSAGFVLSMLPAKLFAKAPRGTPMHGLSAFGELKYPADFTAFGYVDRSAPKGGTLNFQPPNWGFNQNTVTFNTLNSFTMRGDAPPRMELCFDTLMTRALDEPDALYGLIAKTATISEDGTEIMFELRPEARFHDGSPLTAEDVAFSYTILKEHGHPSLSLALDAMTEAVAEGPQSFRLRFSRPQNEKLFLQIAVYPIFSKAYYDGKDFAASTMEPPLGSGAYNVGRVQPGTVIEYERVPDYWGADLPVNRGQNNFDRIRIEFYQNRQASFEAFKKGQINFRQEFSSQSWATGYDFPALREKRVIRGEIPATRRPMMQGMALNQRRERFRDVRVRRALALCFDFEWTNRNFFYGSYVRSNSYFETSDFKASGPVPQDELALLEPLRGKIPDEAFGEAFVQPASDGSGSDRKLLSQALKLFNEAGWKREGSRLVNDMGEPFRLQLMIDEEIWVRVFGPFVKNLRAIGVDASLTSPLDGAQYQLRMNDFDFDAVTAAFSFTSSPGRDELEQFFHSRTAQLNGSRNLPGIADPGVDALIEMIAEADSRESLNVSMRALDRVLRARLDWIPNWHSANQRLAYWDEFGFPETQPEYGFPVETLWWHDKEKAKAIGRG</sequence>
<comment type="caution">
    <text evidence="5">The sequence shown here is derived from an EMBL/GenBank/DDBJ whole genome shotgun (WGS) entry which is preliminary data.</text>
</comment>
<evidence type="ECO:0000259" key="4">
    <source>
        <dbReference type="Pfam" id="PF00496"/>
    </source>
</evidence>
<dbReference type="SUPFAM" id="SSF53850">
    <property type="entry name" value="Periplasmic binding protein-like II"/>
    <property type="match status" value="1"/>
</dbReference>
<dbReference type="CDD" id="cd08497">
    <property type="entry name" value="MbnE-like"/>
    <property type="match status" value="1"/>
</dbReference>